<keyword evidence="1" id="KW-0812">Transmembrane</keyword>
<sequence length="141" mass="15269">MIVISNQESEKQMDQLSSVLAKTKPNLFADVQESRVGETLAAVAFLSVFLLLELPFEQVDGNPVPAVIFGGRPSLFHAFVLLLNGTFASGLIAPFLRQQYPRISQCCRHIAVLFMVTAVAIFLGLAMVDLLPLLPVSAVVA</sequence>
<keyword evidence="3" id="KW-1185">Reference proteome</keyword>
<dbReference type="Proteomes" id="UP001279734">
    <property type="component" value="Unassembled WGS sequence"/>
</dbReference>
<gene>
    <name evidence="2" type="ORF">Nepgr_017074</name>
</gene>
<evidence type="ECO:0000313" key="2">
    <source>
        <dbReference type="EMBL" id="GMH15233.1"/>
    </source>
</evidence>
<evidence type="ECO:0000313" key="3">
    <source>
        <dbReference type="Proteomes" id="UP001279734"/>
    </source>
</evidence>
<keyword evidence="1" id="KW-1133">Transmembrane helix</keyword>
<dbReference type="AlphaFoldDB" id="A0AAD3SPS9"/>
<reference evidence="2" key="1">
    <citation type="submission" date="2023-05" db="EMBL/GenBank/DDBJ databases">
        <title>Nepenthes gracilis genome sequencing.</title>
        <authorList>
            <person name="Fukushima K."/>
        </authorList>
    </citation>
    <scope>NUCLEOTIDE SEQUENCE</scope>
    <source>
        <strain evidence="2">SING2019-196</strain>
    </source>
</reference>
<dbReference type="EMBL" id="BSYO01000015">
    <property type="protein sequence ID" value="GMH15233.1"/>
    <property type="molecule type" value="Genomic_DNA"/>
</dbReference>
<feature type="transmembrane region" description="Helical" evidence="1">
    <location>
        <begin position="39"/>
        <end position="56"/>
    </location>
</feature>
<organism evidence="2 3">
    <name type="scientific">Nepenthes gracilis</name>
    <name type="common">Slender pitcher plant</name>
    <dbReference type="NCBI Taxonomy" id="150966"/>
    <lineage>
        <taxon>Eukaryota</taxon>
        <taxon>Viridiplantae</taxon>
        <taxon>Streptophyta</taxon>
        <taxon>Embryophyta</taxon>
        <taxon>Tracheophyta</taxon>
        <taxon>Spermatophyta</taxon>
        <taxon>Magnoliopsida</taxon>
        <taxon>eudicotyledons</taxon>
        <taxon>Gunneridae</taxon>
        <taxon>Pentapetalae</taxon>
        <taxon>Caryophyllales</taxon>
        <taxon>Nepenthaceae</taxon>
        <taxon>Nepenthes</taxon>
    </lineage>
</organism>
<evidence type="ECO:0000256" key="1">
    <source>
        <dbReference type="SAM" id="Phobius"/>
    </source>
</evidence>
<feature type="transmembrane region" description="Helical" evidence="1">
    <location>
        <begin position="108"/>
        <end position="128"/>
    </location>
</feature>
<keyword evidence="1" id="KW-0472">Membrane</keyword>
<accession>A0AAD3SPS9</accession>
<name>A0AAD3SPS9_NEPGR</name>
<proteinExistence type="predicted"/>
<feature type="transmembrane region" description="Helical" evidence="1">
    <location>
        <begin position="76"/>
        <end position="96"/>
    </location>
</feature>
<protein>
    <submittedName>
        <fullName evidence="2">Uncharacterized protein</fullName>
    </submittedName>
</protein>
<comment type="caution">
    <text evidence="2">The sequence shown here is derived from an EMBL/GenBank/DDBJ whole genome shotgun (WGS) entry which is preliminary data.</text>
</comment>